<dbReference type="Proteomes" id="UP001610631">
    <property type="component" value="Unassembled WGS sequence"/>
</dbReference>
<feature type="domain" description="Carrier" evidence="1">
    <location>
        <begin position="9"/>
        <end position="73"/>
    </location>
</feature>
<evidence type="ECO:0000313" key="2">
    <source>
        <dbReference type="EMBL" id="MFH7594795.1"/>
    </source>
</evidence>
<name>A0ABW7P9F6_9ACTN</name>
<dbReference type="Pfam" id="PF00550">
    <property type="entry name" value="PP-binding"/>
    <property type="match status" value="1"/>
</dbReference>
<organism evidence="2 3">
    <name type="scientific">Streptomyces racemochromogenes</name>
    <dbReference type="NCBI Taxonomy" id="67353"/>
    <lineage>
        <taxon>Bacteria</taxon>
        <taxon>Bacillati</taxon>
        <taxon>Actinomycetota</taxon>
        <taxon>Actinomycetes</taxon>
        <taxon>Kitasatosporales</taxon>
        <taxon>Streptomycetaceae</taxon>
        <taxon>Streptomyces</taxon>
    </lineage>
</organism>
<dbReference type="Gene3D" id="1.10.1200.10">
    <property type="entry name" value="ACP-like"/>
    <property type="match status" value="1"/>
</dbReference>
<dbReference type="RefSeq" id="WP_395508720.1">
    <property type="nucleotide sequence ID" value="NZ_JBBDHD010000011.1"/>
</dbReference>
<keyword evidence="3" id="KW-1185">Reference proteome</keyword>
<accession>A0ABW7P9F6</accession>
<dbReference type="InterPro" id="IPR009081">
    <property type="entry name" value="PP-bd_ACP"/>
</dbReference>
<protein>
    <submittedName>
        <fullName evidence="2">Acyl carrier protein</fullName>
    </submittedName>
</protein>
<dbReference type="InterPro" id="IPR036736">
    <property type="entry name" value="ACP-like_sf"/>
</dbReference>
<comment type="caution">
    <text evidence="2">The sequence shown here is derived from an EMBL/GenBank/DDBJ whole genome shotgun (WGS) entry which is preliminary data.</text>
</comment>
<evidence type="ECO:0000259" key="1">
    <source>
        <dbReference type="Pfam" id="PF00550"/>
    </source>
</evidence>
<gene>
    <name evidence="2" type="ORF">WDV06_06750</name>
</gene>
<reference evidence="2 3" key="1">
    <citation type="submission" date="2024-03" db="EMBL/GenBank/DDBJ databases">
        <title>Whole genome sequencing of Streptomyces racemochromogenes, to identify antimicrobial biosynthetic gene clusters.</title>
        <authorList>
            <person name="Suryawanshi P."/>
            <person name="Krishnaraj P.U."/>
            <person name="Arun Y.P."/>
            <person name="Suryawanshi M.P."/>
            <person name="Rakshit O."/>
        </authorList>
    </citation>
    <scope>NUCLEOTIDE SEQUENCE [LARGE SCALE GENOMIC DNA]</scope>
    <source>
        <strain evidence="2 3">AUDT626</strain>
    </source>
</reference>
<proteinExistence type="predicted"/>
<dbReference type="EMBL" id="JBBDHD010000011">
    <property type="protein sequence ID" value="MFH7594795.1"/>
    <property type="molecule type" value="Genomic_DNA"/>
</dbReference>
<sequence length="91" mass="9278">MSDAVLAVLIDTLVTRFDTPPGSADAHTSLGETAVDSLALVELGLILEERLGTPVPEGVLHPEQTLREAAQALAALHSSGPAPVSAPPAFS</sequence>
<evidence type="ECO:0000313" key="3">
    <source>
        <dbReference type="Proteomes" id="UP001610631"/>
    </source>
</evidence>
<dbReference type="SUPFAM" id="SSF47336">
    <property type="entry name" value="ACP-like"/>
    <property type="match status" value="1"/>
</dbReference>